<feature type="domain" description="MADS-box" evidence="7">
    <location>
        <begin position="40"/>
        <end position="89"/>
    </location>
</feature>
<evidence type="ECO:0000256" key="5">
    <source>
        <dbReference type="ARBA" id="ARBA00023242"/>
    </source>
</evidence>
<dbReference type="GO" id="GO:0046983">
    <property type="term" value="F:protein dimerization activity"/>
    <property type="evidence" value="ECO:0007669"/>
    <property type="project" value="InterPro"/>
</dbReference>
<reference evidence="8" key="1">
    <citation type="submission" date="2015-04" db="UniProtKB">
        <authorList>
            <consortium name="EnsemblPlants"/>
        </authorList>
    </citation>
    <scope>IDENTIFICATION</scope>
</reference>
<feature type="region of interest" description="Disordered" evidence="6">
    <location>
        <begin position="1"/>
        <end position="48"/>
    </location>
</feature>
<dbReference type="SMART" id="SM00432">
    <property type="entry name" value="MADS"/>
    <property type="match status" value="1"/>
</dbReference>
<dbReference type="InterPro" id="IPR002100">
    <property type="entry name" value="TF_MADSbox"/>
</dbReference>
<dbReference type="Pfam" id="PF00319">
    <property type="entry name" value="SRF-TF"/>
    <property type="match status" value="1"/>
</dbReference>
<dbReference type="PRINTS" id="PR00404">
    <property type="entry name" value="MADSDOMAIN"/>
</dbReference>
<dbReference type="HOGENOM" id="CLU_154165_0_0_1"/>
<accession>A0A0E0DN62</accession>
<dbReference type="InterPro" id="IPR036879">
    <property type="entry name" value="TF_MADSbox_sf"/>
</dbReference>
<evidence type="ECO:0000256" key="1">
    <source>
        <dbReference type="ARBA" id="ARBA00004123"/>
    </source>
</evidence>
<name>A0A0E0DN62_9ORYZ</name>
<evidence type="ECO:0000259" key="7">
    <source>
        <dbReference type="PROSITE" id="PS50066"/>
    </source>
</evidence>
<reference evidence="8" key="2">
    <citation type="submission" date="2018-05" db="EMBL/GenBank/DDBJ databases">
        <title>OmerRS3 (Oryza meridionalis Reference Sequence Version 3).</title>
        <authorList>
            <person name="Zhang J."/>
            <person name="Kudrna D."/>
            <person name="Lee S."/>
            <person name="Talag J."/>
            <person name="Welchert J."/>
            <person name="Wing R.A."/>
        </authorList>
    </citation>
    <scope>NUCLEOTIDE SEQUENCE [LARGE SCALE GENOMIC DNA]</scope>
    <source>
        <strain evidence="8">cv. OR44</strain>
    </source>
</reference>
<evidence type="ECO:0000313" key="9">
    <source>
        <dbReference type="Proteomes" id="UP000008021"/>
    </source>
</evidence>
<dbReference type="GO" id="GO:0005634">
    <property type="term" value="C:nucleus"/>
    <property type="evidence" value="ECO:0007669"/>
    <property type="project" value="UniProtKB-SubCell"/>
</dbReference>
<keyword evidence="4" id="KW-0804">Transcription</keyword>
<dbReference type="GO" id="GO:0003677">
    <property type="term" value="F:DNA binding"/>
    <property type="evidence" value="ECO:0007669"/>
    <property type="project" value="UniProtKB-KW"/>
</dbReference>
<dbReference type="PANTHER" id="PTHR48019">
    <property type="entry name" value="SERUM RESPONSE FACTOR HOMOLOG"/>
    <property type="match status" value="1"/>
</dbReference>
<dbReference type="EnsemblPlants" id="OMERI05G05890.1">
    <property type="protein sequence ID" value="OMERI05G05890.1"/>
    <property type="gene ID" value="OMERI05G05890"/>
</dbReference>
<dbReference type="AlphaFoldDB" id="A0A0E0DN62"/>
<dbReference type="PROSITE" id="PS50066">
    <property type="entry name" value="MADS_BOX_2"/>
    <property type="match status" value="1"/>
</dbReference>
<comment type="subcellular location">
    <subcellularLocation>
        <location evidence="1">Nucleus</location>
    </subcellularLocation>
</comment>
<dbReference type="Proteomes" id="UP000008021">
    <property type="component" value="Chromosome 5"/>
</dbReference>
<keyword evidence="5" id="KW-0539">Nucleus</keyword>
<protein>
    <recommendedName>
        <fullName evidence="7">MADS-box domain-containing protein</fullName>
    </recommendedName>
</protein>
<dbReference type="SUPFAM" id="SSF55455">
    <property type="entry name" value="SRF-like"/>
    <property type="match status" value="1"/>
</dbReference>
<keyword evidence="9" id="KW-1185">Reference proteome</keyword>
<evidence type="ECO:0000256" key="2">
    <source>
        <dbReference type="ARBA" id="ARBA00023015"/>
    </source>
</evidence>
<dbReference type="Gramene" id="OMERI05G05890.1">
    <property type="protein sequence ID" value="OMERI05G05890.1"/>
    <property type="gene ID" value="OMERI05G05890"/>
</dbReference>
<dbReference type="Gene3D" id="3.40.1810.10">
    <property type="entry name" value="Transcription factor, MADS-box"/>
    <property type="match status" value="1"/>
</dbReference>
<keyword evidence="3" id="KW-0238">DNA-binding</keyword>
<dbReference type="eggNOG" id="KOG0014">
    <property type="taxonomic scope" value="Eukaryota"/>
</dbReference>
<dbReference type="InterPro" id="IPR050142">
    <property type="entry name" value="MADS-box/MEF2_TF"/>
</dbReference>
<evidence type="ECO:0000313" key="8">
    <source>
        <dbReference type="EnsemblPlants" id="OMERI05G05890.1"/>
    </source>
</evidence>
<evidence type="ECO:0000256" key="4">
    <source>
        <dbReference type="ARBA" id="ARBA00023163"/>
    </source>
</evidence>
<keyword evidence="2" id="KW-0805">Transcription regulation</keyword>
<sequence length="103" mass="11080">MHIYNEQEAEPSTGLMMPEPAPAASPGSGSSGGSGSVGAEKSGSRGKIEIKRRNGLLKKAYELSMICDAEVALIVFSSRGHLYEYSNNRYCIPLPLFSSRNLN</sequence>
<proteinExistence type="predicted"/>
<dbReference type="STRING" id="40149.A0A0E0DN62"/>
<evidence type="ECO:0000256" key="6">
    <source>
        <dbReference type="SAM" id="MobiDB-lite"/>
    </source>
</evidence>
<organism evidence="8">
    <name type="scientific">Oryza meridionalis</name>
    <dbReference type="NCBI Taxonomy" id="40149"/>
    <lineage>
        <taxon>Eukaryota</taxon>
        <taxon>Viridiplantae</taxon>
        <taxon>Streptophyta</taxon>
        <taxon>Embryophyta</taxon>
        <taxon>Tracheophyta</taxon>
        <taxon>Spermatophyta</taxon>
        <taxon>Magnoliopsida</taxon>
        <taxon>Liliopsida</taxon>
        <taxon>Poales</taxon>
        <taxon>Poaceae</taxon>
        <taxon>BOP clade</taxon>
        <taxon>Oryzoideae</taxon>
        <taxon>Oryzeae</taxon>
        <taxon>Oryzinae</taxon>
        <taxon>Oryza</taxon>
    </lineage>
</organism>
<evidence type="ECO:0000256" key="3">
    <source>
        <dbReference type="ARBA" id="ARBA00023125"/>
    </source>
</evidence>